<dbReference type="EMBL" id="LSEF01000052">
    <property type="protein sequence ID" value="OAF16701.1"/>
    <property type="molecule type" value="Genomic_DNA"/>
</dbReference>
<organism evidence="5 6">
    <name type="scientific">Bradyrhizobium neotropicale</name>
    <dbReference type="NCBI Taxonomy" id="1497615"/>
    <lineage>
        <taxon>Bacteria</taxon>
        <taxon>Pseudomonadati</taxon>
        <taxon>Pseudomonadota</taxon>
        <taxon>Alphaproteobacteria</taxon>
        <taxon>Hyphomicrobiales</taxon>
        <taxon>Nitrobacteraceae</taxon>
        <taxon>Bradyrhizobium</taxon>
    </lineage>
</organism>
<dbReference type="InterPro" id="IPR015889">
    <property type="entry name" value="Intradiol_dOase_core"/>
</dbReference>
<accession>A0A176Z7M9</accession>
<evidence type="ECO:0000256" key="1">
    <source>
        <dbReference type="ARBA" id="ARBA00007825"/>
    </source>
</evidence>
<evidence type="ECO:0000259" key="4">
    <source>
        <dbReference type="PROSITE" id="PS00083"/>
    </source>
</evidence>
<dbReference type="GO" id="GO:0019619">
    <property type="term" value="P:3,4-dihydroxybenzoate catabolic process"/>
    <property type="evidence" value="ECO:0007669"/>
    <property type="project" value="InterPro"/>
</dbReference>
<dbReference type="InterPro" id="IPR050770">
    <property type="entry name" value="Intradiol_RC_Dioxygenase"/>
</dbReference>
<dbReference type="GO" id="GO:0008199">
    <property type="term" value="F:ferric iron binding"/>
    <property type="evidence" value="ECO:0007669"/>
    <property type="project" value="InterPro"/>
</dbReference>
<comment type="caution">
    <text evidence="5">The sequence shown here is derived from an EMBL/GenBank/DDBJ whole genome shotgun (WGS) entry which is preliminary data.</text>
</comment>
<dbReference type="Proteomes" id="UP000077173">
    <property type="component" value="Unassembled WGS sequence"/>
</dbReference>
<comment type="similarity">
    <text evidence="1">Belongs to the intradiol ring-cleavage dioxygenase family.</text>
</comment>
<evidence type="ECO:0000256" key="3">
    <source>
        <dbReference type="ARBA" id="ARBA00023002"/>
    </source>
</evidence>
<evidence type="ECO:0000256" key="2">
    <source>
        <dbReference type="ARBA" id="ARBA00022964"/>
    </source>
</evidence>
<keyword evidence="2 5" id="KW-0223">Dioxygenase</keyword>
<dbReference type="AlphaFoldDB" id="A0A176Z7M9"/>
<dbReference type="NCBIfam" id="TIGR02422">
    <property type="entry name" value="protocat_beta"/>
    <property type="match status" value="1"/>
</dbReference>
<feature type="domain" description="Intradiol ring-cleavage dioxygenases" evidence="4">
    <location>
        <begin position="102"/>
        <end position="130"/>
    </location>
</feature>
<dbReference type="PROSITE" id="PS00083">
    <property type="entry name" value="INTRADIOL_DIOXYGENAS"/>
    <property type="match status" value="1"/>
</dbReference>
<sequence length="264" mass="29396">MNAQAPIAALQDPRLNRAEPFAPPLRDGGFFQRDRSIHPPAHAPGYKSSVLRSPRQALLSLENSISEITGPVFGHNGLGPLDNDLIRNYAKEGDPVGERIIVHGRVLDETGRGVPNTLVEFWQANAGGRYRHKKDTYLAPIDPNFGGCGRALTDDTGYYYFRTVKPGPYPWRNYVNSWRPAHIHFSVFGSGFAQRLITQMYFEGDPLIPVCPILTTIPDKDALDRLVAPLDLNASTPFDSLAYRFDIVLRGARSTYFENRTAGN</sequence>
<dbReference type="InterPro" id="IPR000627">
    <property type="entry name" value="Intradiol_dOase_C"/>
</dbReference>
<dbReference type="InterPro" id="IPR012785">
    <property type="entry name" value="Protocat_dOase_b"/>
</dbReference>
<dbReference type="PANTHER" id="PTHR33711">
    <property type="entry name" value="DIOXYGENASE, PUTATIVE (AFU_ORTHOLOGUE AFUA_2G02910)-RELATED"/>
    <property type="match status" value="1"/>
</dbReference>
<dbReference type="Pfam" id="PF12391">
    <property type="entry name" value="PCDO_beta_N"/>
    <property type="match status" value="1"/>
</dbReference>
<protein>
    <submittedName>
        <fullName evidence="5">Protocatechuate 3,4-dioxygenase subunit beta</fullName>
    </submittedName>
</protein>
<dbReference type="RefSeq" id="WP_063678844.1">
    <property type="nucleotide sequence ID" value="NZ_LSEF01000052.1"/>
</dbReference>
<proteinExistence type="inferred from homology"/>
<reference evidence="5 6" key="1">
    <citation type="submission" date="2016-02" db="EMBL/GenBank/DDBJ databases">
        <title>Draft genome sequence of the strain BR 10247T Bradyrhizobium neotropicale isolated from nodules of Centrolobium paraense.</title>
        <authorList>
            <person name="Simoes-Araujo J.L."/>
            <person name="Barauna A.C."/>
            <person name="Silva K."/>
            <person name="Zilli J.E."/>
        </authorList>
    </citation>
    <scope>NUCLEOTIDE SEQUENCE [LARGE SCALE GENOMIC DNA]</scope>
    <source>
        <strain evidence="5 6">BR 10247</strain>
    </source>
</reference>
<dbReference type="Pfam" id="PF00775">
    <property type="entry name" value="Dioxygenase_C"/>
    <property type="match status" value="1"/>
</dbReference>
<gene>
    <name evidence="5" type="ORF">AXW67_11655</name>
</gene>
<dbReference type="Gene3D" id="2.60.130.10">
    <property type="entry name" value="Aromatic compound dioxygenase"/>
    <property type="match status" value="1"/>
</dbReference>
<dbReference type="GO" id="GO:0018578">
    <property type="term" value="F:protocatechuate 3,4-dioxygenase activity"/>
    <property type="evidence" value="ECO:0007669"/>
    <property type="project" value="InterPro"/>
</dbReference>
<dbReference type="PANTHER" id="PTHR33711:SF10">
    <property type="entry name" value="INTRADIOL RING-CLEAVAGE DIOXYGENASES DOMAIN-CONTAINING PROTEIN"/>
    <property type="match status" value="1"/>
</dbReference>
<name>A0A176Z7M9_9BRAD</name>
<keyword evidence="3" id="KW-0560">Oxidoreductase</keyword>
<keyword evidence="6" id="KW-1185">Reference proteome</keyword>
<dbReference type="InterPro" id="IPR024756">
    <property type="entry name" value="PCDO_beta_N"/>
</dbReference>
<evidence type="ECO:0000313" key="6">
    <source>
        <dbReference type="Proteomes" id="UP000077173"/>
    </source>
</evidence>
<evidence type="ECO:0000313" key="5">
    <source>
        <dbReference type="EMBL" id="OAF16701.1"/>
    </source>
</evidence>
<dbReference type="SUPFAM" id="SSF49482">
    <property type="entry name" value="Aromatic compound dioxygenase"/>
    <property type="match status" value="1"/>
</dbReference>